<comment type="similarity">
    <text evidence="2">Belongs to the ACC deaminase/D-cysteine desulfhydrase family.</text>
</comment>
<sequence length="342" mass="36116">MTRDELTSALEAFPRLTFTHATTPLEPLPGLAAELGVPELLVKRDDLTGLAFGGSKVRALEYIVADAQSQSCDVFVAGGGVAQSNHARLCAAAAVRAGMRPVLILRRGRAGTVGGNYLITSLLGAEIEWVDDDPRITDRGATAARMHAVAEEHRRRGRRPYVLESSVHPLGVLGYLRCVLEMAEQLRARDVEKVAVFATSEGVVLTGLLLGARLLGLDWTVTGVGWRPLPEGIAERIAALAADAATLLGLTSPIRARDVVVLDHGGPDYAVASGPVWELLTRCAQVDGLLLDPVYTAKGMSGLVQDVADGNVEGGRTPVFVHTGGLPALFAHDGRGRPYGAS</sequence>
<evidence type="ECO:0000256" key="1">
    <source>
        <dbReference type="ARBA" id="ARBA00001933"/>
    </source>
</evidence>
<dbReference type="SUPFAM" id="SSF53686">
    <property type="entry name" value="Tryptophan synthase beta subunit-like PLP-dependent enzymes"/>
    <property type="match status" value="1"/>
</dbReference>
<dbReference type="EMBL" id="JBHTCQ010000001">
    <property type="protein sequence ID" value="MFC7404376.1"/>
    <property type="molecule type" value="Genomic_DNA"/>
</dbReference>
<dbReference type="InterPro" id="IPR027278">
    <property type="entry name" value="ACCD_DCysDesulf"/>
</dbReference>
<dbReference type="PANTHER" id="PTHR43780">
    <property type="entry name" value="1-AMINOCYCLOPROPANE-1-CARBOXYLATE DEAMINASE-RELATED"/>
    <property type="match status" value="1"/>
</dbReference>
<evidence type="ECO:0000313" key="6">
    <source>
        <dbReference type="Proteomes" id="UP001596455"/>
    </source>
</evidence>
<protein>
    <submittedName>
        <fullName evidence="5">Pyridoxal-phosphate dependent enzyme</fullName>
    </submittedName>
</protein>
<keyword evidence="6" id="KW-1185">Reference proteome</keyword>
<dbReference type="Proteomes" id="UP001596455">
    <property type="component" value="Unassembled WGS sequence"/>
</dbReference>
<dbReference type="Gene3D" id="3.40.50.1100">
    <property type="match status" value="2"/>
</dbReference>
<organism evidence="5 6">
    <name type="scientific">Georgenia alba</name>
    <dbReference type="NCBI Taxonomy" id="2233858"/>
    <lineage>
        <taxon>Bacteria</taxon>
        <taxon>Bacillati</taxon>
        <taxon>Actinomycetota</taxon>
        <taxon>Actinomycetes</taxon>
        <taxon>Micrococcales</taxon>
        <taxon>Bogoriellaceae</taxon>
        <taxon>Georgenia</taxon>
    </lineage>
</organism>
<evidence type="ECO:0000256" key="3">
    <source>
        <dbReference type="ARBA" id="ARBA00022898"/>
    </source>
</evidence>
<keyword evidence="3" id="KW-0663">Pyridoxal phosphate</keyword>
<proteinExistence type="inferred from homology"/>
<comment type="cofactor">
    <cofactor evidence="1">
        <name>pyridoxal 5'-phosphate</name>
        <dbReference type="ChEBI" id="CHEBI:597326"/>
    </cofactor>
</comment>
<dbReference type="InterPro" id="IPR036052">
    <property type="entry name" value="TrpB-like_PALP_sf"/>
</dbReference>
<accession>A0ABW2Q5A8</accession>
<evidence type="ECO:0000256" key="2">
    <source>
        <dbReference type="ARBA" id="ARBA00008639"/>
    </source>
</evidence>
<dbReference type="RefSeq" id="WP_382391705.1">
    <property type="nucleotide sequence ID" value="NZ_JBHTCQ010000001.1"/>
</dbReference>
<name>A0ABW2Q5A8_9MICO</name>
<evidence type="ECO:0000259" key="4">
    <source>
        <dbReference type="Pfam" id="PF00291"/>
    </source>
</evidence>
<evidence type="ECO:0000313" key="5">
    <source>
        <dbReference type="EMBL" id="MFC7404376.1"/>
    </source>
</evidence>
<gene>
    <name evidence="5" type="ORF">ACFQQL_04580</name>
</gene>
<dbReference type="Pfam" id="PF00291">
    <property type="entry name" value="PALP"/>
    <property type="match status" value="1"/>
</dbReference>
<dbReference type="PANTHER" id="PTHR43780:SF2">
    <property type="entry name" value="1-AMINOCYCLOPROPANE-1-CARBOXYLATE DEAMINASE-RELATED"/>
    <property type="match status" value="1"/>
</dbReference>
<dbReference type="InterPro" id="IPR001926">
    <property type="entry name" value="TrpB-like_PALP"/>
</dbReference>
<feature type="domain" description="Tryptophan synthase beta chain-like PALP" evidence="4">
    <location>
        <begin position="19"/>
        <end position="324"/>
    </location>
</feature>
<reference evidence="6" key="1">
    <citation type="journal article" date="2019" name="Int. J. Syst. Evol. Microbiol.">
        <title>The Global Catalogue of Microorganisms (GCM) 10K type strain sequencing project: providing services to taxonomists for standard genome sequencing and annotation.</title>
        <authorList>
            <consortium name="The Broad Institute Genomics Platform"/>
            <consortium name="The Broad Institute Genome Sequencing Center for Infectious Disease"/>
            <person name="Wu L."/>
            <person name="Ma J."/>
        </authorList>
    </citation>
    <scope>NUCLEOTIDE SEQUENCE [LARGE SCALE GENOMIC DNA]</scope>
    <source>
        <strain evidence="6">JCM 1490</strain>
    </source>
</reference>
<comment type="caution">
    <text evidence="5">The sequence shown here is derived from an EMBL/GenBank/DDBJ whole genome shotgun (WGS) entry which is preliminary data.</text>
</comment>
<dbReference type="PIRSF" id="PIRSF006278">
    <property type="entry name" value="ACCD_DCysDesulf"/>
    <property type="match status" value="1"/>
</dbReference>